<dbReference type="FunFam" id="3.30.160.20:FF:000021">
    <property type="entry name" value="Microprocessor complex subunit DGCR8"/>
    <property type="match status" value="1"/>
</dbReference>
<dbReference type="GO" id="GO:0020037">
    <property type="term" value="F:heme binding"/>
    <property type="evidence" value="ECO:0007669"/>
    <property type="project" value="InterPro"/>
</dbReference>
<dbReference type="CDD" id="cd19867">
    <property type="entry name" value="DSRM_DGCR8_rpt1"/>
    <property type="match status" value="1"/>
</dbReference>
<dbReference type="SUPFAM" id="SSF54768">
    <property type="entry name" value="dsRNA-binding domain-like"/>
    <property type="match status" value="1"/>
</dbReference>
<feature type="domain" description="DRBM" evidence="4">
    <location>
        <begin position="532"/>
        <end position="599"/>
    </location>
</feature>
<dbReference type="FunFam" id="3.30.160.20:FF:000051">
    <property type="entry name" value="Microprocessor complex subunit DGCR8"/>
    <property type="match status" value="1"/>
</dbReference>
<keyword evidence="1" id="KW-0694">RNA-binding</keyword>
<dbReference type="EMBL" id="OV696703">
    <property type="protein sequence ID" value="CAH1251099.1"/>
    <property type="molecule type" value="Genomic_DNA"/>
</dbReference>
<feature type="compositionally biased region" description="Polar residues" evidence="2">
    <location>
        <begin position="324"/>
        <end position="336"/>
    </location>
</feature>
<dbReference type="SMART" id="SM00456">
    <property type="entry name" value="WW"/>
    <property type="match status" value="1"/>
</dbReference>
<evidence type="ECO:0000256" key="1">
    <source>
        <dbReference type="PROSITE-ProRule" id="PRU00266"/>
    </source>
</evidence>
<dbReference type="PANTHER" id="PTHR13482">
    <property type="entry name" value="MICRORNA PROCESSOR COMPLEX SUBUNIT DGCR8"/>
    <property type="match status" value="1"/>
</dbReference>
<dbReference type="PANTHER" id="PTHR13482:SF3">
    <property type="entry name" value="MICROPROCESSOR COMPLEX SUBUNIT DGCR8"/>
    <property type="match status" value="1"/>
</dbReference>
<dbReference type="GO" id="GO:0042802">
    <property type="term" value="F:identical protein binding"/>
    <property type="evidence" value="ECO:0007669"/>
    <property type="project" value="InterPro"/>
</dbReference>
<dbReference type="SMART" id="SM00358">
    <property type="entry name" value="DSRM"/>
    <property type="match status" value="1"/>
</dbReference>
<feature type="compositionally biased region" description="Basic and acidic residues" evidence="2">
    <location>
        <begin position="288"/>
        <end position="304"/>
    </location>
</feature>
<name>A0A8K0EJZ9_BRALA</name>
<dbReference type="InterPro" id="IPR040375">
    <property type="entry name" value="DGCR8"/>
</dbReference>
<dbReference type="PROSITE" id="PS50020">
    <property type="entry name" value="WW_DOMAIN_2"/>
    <property type="match status" value="1"/>
</dbReference>
<dbReference type="InterPro" id="IPR036020">
    <property type="entry name" value="WW_dom_sf"/>
</dbReference>
<dbReference type="Gene3D" id="2.20.70.10">
    <property type="match status" value="1"/>
</dbReference>
<feature type="compositionally biased region" description="Polar residues" evidence="2">
    <location>
        <begin position="406"/>
        <end position="416"/>
    </location>
</feature>
<feature type="compositionally biased region" description="Basic and acidic residues" evidence="2">
    <location>
        <begin position="24"/>
        <end position="36"/>
    </location>
</feature>
<dbReference type="GO" id="GO:0070878">
    <property type="term" value="F:primary miRNA binding"/>
    <property type="evidence" value="ECO:0007669"/>
    <property type="project" value="TreeGrafter"/>
</dbReference>
<dbReference type="Pfam" id="PF00035">
    <property type="entry name" value="dsrm"/>
    <property type="match status" value="1"/>
</dbReference>
<evidence type="ECO:0000259" key="4">
    <source>
        <dbReference type="PROSITE" id="PS50137"/>
    </source>
</evidence>
<dbReference type="SUPFAM" id="SSF51045">
    <property type="entry name" value="WW domain"/>
    <property type="match status" value="1"/>
</dbReference>
<evidence type="ECO:0000313" key="5">
    <source>
        <dbReference type="EMBL" id="CAH1251099.1"/>
    </source>
</evidence>
<evidence type="ECO:0000256" key="2">
    <source>
        <dbReference type="SAM" id="MobiDB-lite"/>
    </source>
</evidence>
<dbReference type="Gene3D" id="3.30.160.20">
    <property type="match status" value="2"/>
</dbReference>
<dbReference type="FunFam" id="3.30.160.590:FF:000001">
    <property type="entry name" value="microprocessor complex subunit DGCR8"/>
    <property type="match status" value="1"/>
</dbReference>
<feature type="region of interest" description="Disordered" evidence="2">
    <location>
        <begin position="406"/>
        <end position="427"/>
    </location>
</feature>
<feature type="region of interest" description="Disordered" evidence="2">
    <location>
        <begin position="274"/>
        <end position="368"/>
    </location>
</feature>
<feature type="domain" description="WW" evidence="3">
    <location>
        <begin position="177"/>
        <end position="210"/>
    </location>
</feature>
<organism evidence="5 6">
    <name type="scientific">Branchiostoma lanceolatum</name>
    <name type="common">Common lancelet</name>
    <name type="synonym">Amphioxus lanceolatum</name>
    <dbReference type="NCBI Taxonomy" id="7740"/>
    <lineage>
        <taxon>Eukaryota</taxon>
        <taxon>Metazoa</taxon>
        <taxon>Chordata</taxon>
        <taxon>Cephalochordata</taxon>
        <taxon>Leptocardii</taxon>
        <taxon>Amphioxiformes</taxon>
        <taxon>Branchiostomatidae</taxon>
        <taxon>Branchiostoma</taxon>
    </lineage>
</organism>
<keyword evidence="6" id="KW-1185">Reference proteome</keyword>
<dbReference type="Proteomes" id="UP000838412">
    <property type="component" value="Chromosome 18"/>
</dbReference>
<dbReference type="FunFam" id="2.20.70.10:FF:000018">
    <property type="entry name" value="DGCR8 microprocessor complex subunit"/>
    <property type="match status" value="1"/>
</dbReference>
<dbReference type="CDD" id="cd19868">
    <property type="entry name" value="DSRM_DGCR8_rpt2"/>
    <property type="match status" value="1"/>
</dbReference>
<reference evidence="5" key="1">
    <citation type="submission" date="2022-01" db="EMBL/GenBank/DDBJ databases">
        <authorList>
            <person name="Braso-Vives M."/>
        </authorList>
    </citation>
    <scope>NUCLEOTIDE SEQUENCE</scope>
</reference>
<dbReference type="GO" id="GO:0031053">
    <property type="term" value="P:primary miRNA processing"/>
    <property type="evidence" value="ECO:0007669"/>
    <property type="project" value="InterPro"/>
</dbReference>
<dbReference type="OrthoDB" id="112668at2759"/>
<dbReference type="InterPro" id="IPR001202">
    <property type="entry name" value="WW_dom"/>
</dbReference>
<sequence>MMEEEILEPPTKKLKTGVNGSEDANVKLKDHPDQTGETKTASSKPETKNGEETTTQTSDEKKNPRGKDLNLGETKHTRLGGMGGQDGLEFDVIDEFEITEKEEKGSGPVDVEDRYHGNDDISDDEDIDIDAMLDAGVAHYKKHREEQDGEGRDGEASEEPIIKYKTVLKSLGHEPLEPLPEGWIVTTHNCGMPVYLHRETRVVSWSRPYFLGTGSIRKHNIPISSIPCFHYIREKEKKVGPLFYDITTQTDDVITPCTEGVPHHDVKVKTEVGNVCPYNGDESTTSDDVIKSETVTEDKSDDVIKGTAGSEVAQGQNGGESDDISTNGSTNHNSAPASEEEHSGKPVGAAACTSSDDPISSSETDDVTVPADAGVSEVAAEGETASLNQNGGSDGDAVSPATVAMATSSDNGTNHEASASSSTAEGTFHSAQGDVQLGQAAKLEVCREESADVDQFRSYLERRFKFDTITIRKFRTWAERRQHNKLMKKKELEDRPTLSSNAKVITLSVPAADSNKPSGQKREFLLNPAGKSSVCILHEYTQRVMRAQPQYQYTECDNAAEPFAATVEIQSIKYGTGTASSKKQAKLKAAKATLEILIPDLYKQNSEAVSEEMEYFDHIGVEDSRVYELCSKAGQLSPYQMLTECLKRNFGMADTDIKFDVAVGKHQKSQYTMTVGKHTVQDWCKNKRIGKQLASQAILQKLHPHIKTWGSLIRMYGRDSSNFLKEKKEEEQSILELTQFSKKNRPNMKIIDKLQIEMRKLKEQRDALTGKRKFNPGNVEKPPNSLLCTLDV</sequence>
<protein>
    <submittedName>
        <fullName evidence="5">DGCR8 protein</fullName>
    </submittedName>
</protein>
<proteinExistence type="predicted"/>
<feature type="region of interest" description="Disordered" evidence="2">
    <location>
        <begin position="1"/>
        <end position="87"/>
    </location>
</feature>
<feature type="compositionally biased region" description="Polar residues" evidence="2">
    <location>
        <begin position="352"/>
        <end position="362"/>
    </location>
</feature>
<dbReference type="AlphaFoldDB" id="A0A8K0EJZ9"/>
<evidence type="ECO:0000313" key="6">
    <source>
        <dbReference type="Proteomes" id="UP000838412"/>
    </source>
</evidence>
<evidence type="ECO:0000259" key="3">
    <source>
        <dbReference type="PROSITE" id="PS50020"/>
    </source>
</evidence>
<feature type="compositionally biased region" description="Basic and acidic residues" evidence="2">
    <location>
        <begin position="58"/>
        <end position="76"/>
    </location>
</feature>
<dbReference type="GO" id="GO:0070877">
    <property type="term" value="C:microprocessor complex"/>
    <property type="evidence" value="ECO:0007669"/>
    <property type="project" value="InterPro"/>
</dbReference>
<dbReference type="InterPro" id="IPR014720">
    <property type="entry name" value="dsRBD_dom"/>
</dbReference>
<dbReference type="GO" id="GO:0003725">
    <property type="term" value="F:double-stranded RNA binding"/>
    <property type="evidence" value="ECO:0007669"/>
    <property type="project" value="TreeGrafter"/>
</dbReference>
<gene>
    <name evidence="5" type="primary">DGCR8</name>
    <name evidence="5" type="ORF">BLAG_LOCUS11588</name>
</gene>
<dbReference type="PROSITE" id="PS50137">
    <property type="entry name" value="DS_RBD"/>
    <property type="match status" value="1"/>
</dbReference>
<accession>A0A8K0EJZ9</accession>
<dbReference type="Gene3D" id="3.30.160.590">
    <property type="match status" value="1"/>
</dbReference>